<reference evidence="3" key="1">
    <citation type="journal article" date="2019" name="Int. J. Syst. Evol. Microbiol.">
        <title>The Global Catalogue of Microorganisms (GCM) 10K type strain sequencing project: providing services to taxonomists for standard genome sequencing and annotation.</title>
        <authorList>
            <consortium name="The Broad Institute Genomics Platform"/>
            <consortium name="The Broad Institute Genome Sequencing Center for Infectious Disease"/>
            <person name="Wu L."/>
            <person name="Ma J."/>
        </authorList>
    </citation>
    <scope>NUCLEOTIDE SEQUENCE [LARGE SCALE GENOMIC DNA]</scope>
    <source>
        <strain evidence="3">XZYJ18</strain>
    </source>
</reference>
<dbReference type="EMBL" id="JBHSFQ010000023">
    <property type="protein sequence ID" value="MFC4564310.1"/>
    <property type="molecule type" value="Genomic_DNA"/>
</dbReference>
<dbReference type="RefSeq" id="WP_378577308.1">
    <property type="nucleotide sequence ID" value="NZ_JBHSFQ010000023.1"/>
</dbReference>
<keyword evidence="3" id="KW-1185">Reference proteome</keyword>
<dbReference type="Gene3D" id="1.10.260.40">
    <property type="entry name" value="lambda repressor-like DNA-binding domains"/>
    <property type="match status" value="1"/>
</dbReference>
<dbReference type="Pfam" id="PF13560">
    <property type="entry name" value="HTH_31"/>
    <property type="match status" value="1"/>
</dbReference>
<dbReference type="CDD" id="cd00093">
    <property type="entry name" value="HTH_XRE"/>
    <property type="match status" value="1"/>
</dbReference>
<proteinExistence type="predicted"/>
<evidence type="ECO:0000259" key="1">
    <source>
        <dbReference type="PROSITE" id="PS50943"/>
    </source>
</evidence>
<comment type="caution">
    <text evidence="2">The sequence shown here is derived from an EMBL/GenBank/DDBJ whole genome shotgun (WGS) entry which is preliminary data.</text>
</comment>
<name>A0ABV9DZI9_9ACTN</name>
<dbReference type="PROSITE" id="PS50943">
    <property type="entry name" value="HTH_CROC1"/>
    <property type="match status" value="1"/>
</dbReference>
<evidence type="ECO:0000313" key="2">
    <source>
        <dbReference type="EMBL" id="MFC4564310.1"/>
    </source>
</evidence>
<accession>A0ABV9DZI9</accession>
<protein>
    <submittedName>
        <fullName evidence="2">Helix-turn-helix domain-containing protein</fullName>
    </submittedName>
</protein>
<dbReference type="InterPro" id="IPR010982">
    <property type="entry name" value="Lambda_DNA-bd_dom_sf"/>
</dbReference>
<dbReference type="SMART" id="SM00530">
    <property type="entry name" value="HTH_XRE"/>
    <property type="match status" value="1"/>
</dbReference>
<sequence>MSDFAIRARAALKERGLSLRAAARAVNYDSGYLSRVLSGKRLPSPDLAKAIDTLVGADGALAALAFALTPDDRGRIACGVSLPSRVDSESVAAMAKVLAAQRRLEDAVGPAVMLPGSLAQLSTVSAFARDARGPYRAPLLAVVAEMHQHTGWMLAAVRRDRESLEMLALAEEMADEAGAPTIAAVAVSFRGYVARQQRRFGGVVRASQAARHSPGAHETQQVFDTFQAAQGYAGLGQADAARRLLDEAARRAATAADPPEVVYWYSPAFFSLNIGMVHASLGDHADAADHLQAGLDGLPPEQRGAQWTDEYREALAAARAA</sequence>
<dbReference type="SUPFAM" id="SSF47413">
    <property type="entry name" value="lambda repressor-like DNA-binding domains"/>
    <property type="match status" value="1"/>
</dbReference>
<organism evidence="2 3">
    <name type="scientific">Nocardiopsis mangrovi</name>
    <dbReference type="NCBI Taxonomy" id="1179818"/>
    <lineage>
        <taxon>Bacteria</taxon>
        <taxon>Bacillati</taxon>
        <taxon>Actinomycetota</taxon>
        <taxon>Actinomycetes</taxon>
        <taxon>Streptosporangiales</taxon>
        <taxon>Nocardiopsidaceae</taxon>
        <taxon>Nocardiopsis</taxon>
    </lineage>
</organism>
<dbReference type="InterPro" id="IPR001387">
    <property type="entry name" value="Cro/C1-type_HTH"/>
</dbReference>
<evidence type="ECO:0000313" key="3">
    <source>
        <dbReference type="Proteomes" id="UP001595923"/>
    </source>
</evidence>
<dbReference type="Proteomes" id="UP001595923">
    <property type="component" value="Unassembled WGS sequence"/>
</dbReference>
<gene>
    <name evidence="2" type="ORF">ACFO4E_20805</name>
</gene>
<feature type="domain" description="HTH cro/C1-type" evidence="1">
    <location>
        <begin position="9"/>
        <end position="51"/>
    </location>
</feature>